<dbReference type="AlphaFoldDB" id="A0A914Y498"/>
<feature type="transmembrane region" description="Helical" evidence="1">
    <location>
        <begin position="15"/>
        <end position="33"/>
    </location>
</feature>
<evidence type="ECO:0000256" key="1">
    <source>
        <dbReference type="SAM" id="Phobius"/>
    </source>
</evidence>
<dbReference type="Proteomes" id="UP000887577">
    <property type="component" value="Unplaced"/>
</dbReference>
<sequence length="137" mass="16126">MVVERSAFYHLRKQVAIWIYPALAGTVIFLDWNNTRLWKSGKKINVLDKILGSEQAAYLPKPQQKVLIMGTFTFSYLAKKIFLNDPAHYIFVPALIWFSYCWNEAGIYKRSMMKGHSKMYADRLKSIPSNHHDPWKW</sequence>
<keyword evidence="2" id="KW-1185">Reference proteome</keyword>
<dbReference type="WBParaSite" id="PSU_v2.g14054.t1">
    <property type="protein sequence ID" value="PSU_v2.g14054.t1"/>
    <property type="gene ID" value="PSU_v2.g14054"/>
</dbReference>
<accession>A0A914Y498</accession>
<keyword evidence="1" id="KW-1133">Transmembrane helix</keyword>
<reference evidence="3" key="1">
    <citation type="submission" date="2022-11" db="UniProtKB">
        <authorList>
            <consortium name="WormBaseParasite"/>
        </authorList>
    </citation>
    <scope>IDENTIFICATION</scope>
</reference>
<name>A0A914Y498_9BILA</name>
<organism evidence="2 3">
    <name type="scientific">Panagrolaimus superbus</name>
    <dbReference type="NCBI Taxonomy" id="310955"/>
    <lineage>
        <taxon>Eukaryota</taxon>
        <taxon>Metazoa</taxon>
        <taxon>Ecdysozoa</taxon>
        <taxon>Nematoda</taxon>
        <taxon>Chromadorea</taxon>
        <taxon>Rhabditida</taxon>
        <taxon>Tylenchina</taxon>
        <taxon>Panagrolaimomorpha</taxon>
        <taxon>Panagrolaimoidea</taxon>
        <taxon>Panagrolaimidae</taxon>
        <taxon>Panagrolaimus</taxon>
    </lineage>
</organism>
<proteinExistence type="predicted"/>
<protein>
    <submittedName>
        <fullName evidence="3">Uncharacterized protein</fullName>
    </submittedName>
</protein>
<keyword evidence="1" id="KW-0812">Transmembrane</keyword>
<keyword evidence="1" id="KW-0472">Membrane</keyword>
<evidence type="ECO:0000313" key="3">
    <source>
        <dbReference type="WBParaSite" id="PSU_v2.g14054.t1"/>
    </source>
</evidence>
<evidence type="ECO:0000313" key="2">
    <source>
        <dbReference type="Proteomes" id="UP000887577"/>
    </source>
</evidence>